<dbReference type="GO" id="GO:0004674">
    <property type="term" value="F:protein serine/threonine kinase activity"/>
    <property type="evidence" value="ECO:0007669"/>
    <property type="project" value="UniProtKB-KW"/>
</dbReference>
<feature type="region of interest" description="Disordered" evidence="9">
    <location>
        <begin position="475"/>
        <end position="519"/>
    </location>
</feature>
<keyword evidence="5" id="KW-0418">Kinase</keyword>
<evidence type="ECO:0000256" key="9">
    <source>
        <dbReference type="SAM" id="MobiDB-lite"/>
    </source>
</evidence>
<evidence type="ECO:0000256" key="4">
    <source>
        <dbReference type="ARBA" id="ARBA00022741"/>
    </source>
</evidence>
<comment type="catalytic activity">
    <reaction evidence="7">
        <text>L-threonyl-[protein] + ATP = O-phospho-L-threonyl-[protein] + ADP + H(+)</text>
        <dbReference type="Rhea" id="RHEA:46608"/>
        <dbReference type="Rhea" id="RHEA-COMP:11060"/>
        <dbReference type="Rhea" id="RHEA-COMP:11605"/>
        <dbReference type="ChEBI" id="CHEBI:15378"/>
        <dbReference type="ChEBI" id="CHEBI:30013"/>
        <dbReference type="ChEBI" id="CHEBI:30616"/>
        <dbReference type="ChEBI" id="CHEBI:61977"/>
        <dbReference type="ChEBI" id="CHEBI:456216"/>
        <dbReference type="EC" id="2.7.11.1"/>
    </reaction>
</comment>
<feature type="compositionally biased region" description="Low complexity" evidence="9">
    <location>
        <begin position="374"/>
        <end position="458"/>
    </location>
</feature>
<evidence type="ECO:0000313" key="10">
    <source>
        <dbReference type="EMBL" id="PTB49435.1"/>
    </source>
</evidence>
<feature type="compositionally biased region" description="Basic and acidic residues" evidence="9">
    <location>
        <begin position="507"/>
        <end position="519"/>
    </location>
</feature>
<keyword evidence="11" id="KW-1185">Reference proteome</keyword>
<evidence type="ECO:0000256" key="2">
    <source>
        <dbReference type="ARBA" id="ARBA00022527"/>
    </source>
</evidence>
<comment type="catalytic activity">
    <reaction evidence="8">
        <text>L-seryl-[protein] + ATP = O-phospho-L-seryl-[protein] + ADP + H(+)</text>
        <dbReference type="Rhea" id="RHEA:17989"/>
        <dbReference type="Rhea" id="RHEA-COMP:9863"/>
        <dbReference type="Rhea" id="RHEA-COMP:11604"/>
        <dbReference type="ChEBI" id="CHEBI:15378"/>
        <dbReference type="ChEBI" id="CHEBI:29999"/>
        <dbReference type="ChEBI" id="CHEBI:30616"/>
        <dbReference type="ChEBI" id="CHEBI:83421"/>
        <dbReference type="ChEBI" id="CHEBI:456216"/>
        <dbReference type="EC" id="2.7.11.1"/>
    </reaction>
</comment>
<dbReference type="GO" id="GO:0007224">
    <property type="term" value="P:smoothened signaling pathway"/>
    <property type="evidence" value="ECO:0007669"/>
    <property type="project" value="TreeGrafter"/>
</dbReference>
<proteinExistence type="predicted"/>
<organism evidence="10 11">
    <name type="scientific">Trichoderma harzianum CBS 226.95</name>
    <dbReference type="NCBI Taxonomy" id="983964"/>
    <lineage>
        <taxon>Eukaryota</taxon>
        <taxon>Fungi</taxon>
        <taxon>Dikarya</taxon>
        <taxon>Ascomycota</taxon>
        <taxon>Pezizomycotina</taxon>
        <taxon>Sordariomycetes</taxon>
        <taxon>Hypocreomycetidae</taxon>
        <taxon>Hypocreales</taxon>
        <taxon>Hypocreaceae</taxon>
        <taxon>Trichoderma</taxon>
    </lineage>
</organism>
<keyword evidence="4" id="KW-0547">Nucleotide-binding</keyword>
<feature type="compositionally biased region" description="Low complexity" evidence="9">
    <location>
        <begin position="475"/>
        <end position="506"/>
    </location>
</feature>
<dbReference type="GeneID" id="36619734"/>
<keyword evidence="6" id="KW-0067">ATP-binding</keyword>
<feature type="region of interest" description="Disordered" evidence="9">
    <location>
        <begin position="345"/>
        <end position="458"/>
    </location>
</feature>
<evidence type="ECO:0000256" key="8">
    <source>
        <dbReference type="ARBA" id="ARBA00048679"/>
    </source>
</evidence>
<evidence type="ECO:0000256" key="3">
    <source>
        <dbReference type="ARBA" id="ARBA00022679"/>
    </source>
</evidence>
<accession>A0A2T3ZX97</accession>
<reference evidence="10 11" key="1">
    <citation type="submission" date="2016-07" db="EMBL/GenBank/DDBJ databases">
        <title>Multiple horizontal gene transfer events from other fungi enriched the ability of initially mycotrophic Trichoderma (Ascomycota) to feed on dead plant biomass.</title>
        <authorList>
            <consortium name="DOE Joint Genome Institute"/>
            <person name="Aerts A."/>
            <person name="Atanasova L."/>
            <person name="Chenthamara K."/>
            <person name="Zhang J."/>
            <person name="Grujic M."/>
            <person name="Henrissat B."/>
            <person name="Kuo A."/>
            <person name="Salamov A."/>
            <person name="Lipzen A."/>
            <person name="Labutti K."/>
            <person name="Barry K."/>
            <person name="Miao Y."/>
            <person name="Rahimi M.J."/>
            <person name="Shen Q."/>
            <person name="Grigoriev I.V."/>
            <person name="Kubicek C.P."/>
            <person name="Druzhinina I.S."/>
        </authorList>
    </citation>
    <scope>NUCLEOTIDE SEQUENCE [LARGE SCALE GENOMIC DNA]</scope>
    <source>
        <strain evidence="10 11">CBS 226.95</strain>
    </source>
</reference>
<keyword evidence="2" id="KW-0723">Serine/threonine-protein kinase</keyword>
<keyword evidence="3" id="KW-0808">Transferase</keyword>
<name>A0A2T3ZX97_TRIHA</name>
<evidence type="ECO:0000256" key="6">
    <source>
        <dbReference type="ARBA" id="ARBA00022840"/>
    </source>
</evidence>
<dbReference type="AlphaFoldDB" id="A0A2T3ZX97"/>
<dbReference type="PANTHER" id="PTHR22983:SF6">
    <property type="entry name" value="SERINE_THREONINE-PROTEIN KINASE 36"/>
    <property type="match status" value="1"/>
</dbReference>
<evidence type="ECO:0000256" key="7">
    <source>
        <dbReference type="ARBA" id="ARBA00047899"/>
    </source>
</evidence>
<dbReference type="EMBL" id="KZ679692">
    <property type="protein sequence ID" value="PTB49435.1"/>
    <property type="molecule type" value="Genomic_DNA"/>
</dbReference>
<dbReference type="STRING" id="983964.A0A2T3ZX97"/>
<evidence type="ECO:0000313" key="11">
    <source>
        <dbReference type="Proteomes" id="UP000241690"/>
    </source>
</evidence>
<evidence type="ECO:0000256" key="1">
    <source>
        <dbReference type="ARBA" id="ARBA00012513"/>
    </source>
</evidence>
<dbReference type="PANTHER" id="PTHR22983">
    <property type="entry name" value="PROTEIN KINASE RELATED"/>
    <property type="match status" value="1"/>
</dbReference>
<gene>
    <name evidence="10" type="ORF">M431DRAFT_10020</name>
</gene>
<dbReference type="EC" id="2.7.11.1" evidence="1"/>
<protein>
    <recommendedName>
        <fullName evidence="1">non-specific serine/threonine protein kinase</fullName>
        <ecNumber evidence="1">2.7.11.1</ecNumber>
    </recommendedName>
</protein>
<dbReference type="GO" id="GO:0005524">
    <property type="term" value="F:ATP binding"/>
    <property type="evidence" value="ECO:0007669"/>
    <property type="project" value="UniProtKB-KW"/>
</dbReference>
<dbReference type="RefSeq" id="XP_024769112.1">
    <property type="nucleotide sequence ID" value="XM_024911175.1"/>
</dbReference>
<dbReference type="Proteomes" id="UP000241690">
    <property type="component" value="Unassembled WGS sequence"/>
</dbReference>
<evidence type="ECO:0000256" key="5">
    <source>
        <dbReference type="ARBA" id="ARBA00022777"/>
    </source>
</evidence>
<sequence>MPLVPQPFSRVRERDQLSVKAKLCLRFLPVIRTSNYQSTLSAQQVEIIKQRASKLHRRANNMKLQESSEFSWEVCAWHDVFGLILDDEWFKMDKRKYKFVEEDADKKKIVKARIPDATFGLTTYDPRALYVSRDFLDAGHQADYSNKQPDDRLSQHRLKSMTNNTSCSLVVDGVWGDADLVFPFAVYEAKKRTTDHQEAKQQIQHACQIYLSMLDDLARNPDNVAEYQSIKSPHSQMFAFASHGSQWAVYVAWTSKETCNIELLWTGDVASLTNASDLICIVDQIHDYAVKHHRPYVLDHLAPWLTWSEKRRDNVTLIECLKSKQRNWWCLEYDMSLIRKSKLRQARERRKKARDASTKKRIVTVQRKDDQKIQQKVQQNDQQKTQQNSQQNDQQKVQQKLQPNDQQKVQQKVQQNNQQKVQQKVQPNDQQKVLQKVQQNNQQKIQQNSQPKTQQETLQNSLQNMQNSLQKILQKYQQNDQQKTQQNIQQKFQQMNQQKTQQNDQQKSQEKGKPEYIVM</sequence>
<dbReference type="GO" id="GO:0005737">
    <property type="term" value="C:cytoplasm"/>
    <property type="evidence" value="ECO:0007669"/>
    <property type="project" value="UniProtKB-ARBA"/>
</dbReference>